<evidence type="ECO:0000259" key="5">
    <source>
        <dbReference type="Pfam" id="PF05426"/>
    </source>
</evidence>
<evidence type="ECO:0008006" key="10">
    <source>
        <dbReference type="Google" id="ProtNLM"/>
    </source>
</evidence>
<evidence type="ECO:0000256" key="2">
    <source>
        <dbReference type="ARBA" id="ARBA00022729"/>
    </source>
</evidence>
<dbReference type="Gene3D" id="1.50.10.100">
    <property type="entry name" value="Chondroitin AC/alginate lyase"/>
    <property type="match status" value="1"/>
</dbReference>
<accession>A0ABV2LHM2</accession>
<dbReference type="Pfam" id="PF05426">
    <property type="entry name" value="Alginate_lyase"/>
    <property type="match status" value="1"/>
</dbReference>
<name>A0ABV2LHM2_9BACL</name>
<dbReference type="Gene3D" id="2.70.98.70">
    <property type="match status" value="1"/>
</dbReference>
<dbReference type="PANTHER" id="PTHR39210:SF1">
    <property type="entry name" value="HEPARIN-SULFATE LYASE"/>
    <property type="match status" value="1"/>
</dbReference>
<reference evidence="8 9" key="1">
    <citation type="submission" date="2024-06" db="EMBL/GenBank/DDBJ databases">
        <title>Genomic Encyclopedia of Type Strains, Phase IV (KMG-IV): sequencing the most valuable type-strain genomes for metagenomic binning, comparative biology and taxonomic classification.</title>
        <authorList>
            <person name="Goeker M."/>
        </authorList>
    </citation>
    <scope>NUCLEOTIDE SEQUENCE [LARGE SCALE GENOMIC DNA]</scope>
    <source>
        <strain evidence="8 9">DSM 100124</strain>
    </source>
</reference>
<gene>
    <name evidence="8" type="ORF">ABID52_000559</name>
</gene>
<dbReference type="RefSeq" id="WP_198768421.1">
    <property type="nucleotide sequence ID" value="NZ_JAEACF010000001.1"/>
</dbReference>
<protein>
    <recommendedName>
        <fullName evidence="10">Heparinase II/III-like protein</fullName>
    </recommendedName>
</protein>
<dbReference type="InterPro" id="IPR012480">
    <property type="entry name" value="Hepar_II_III_C"/>
</dbReference>
<feature type="domain" description="Copper amine oxidase-like N-terminal" evidence="6">
    <location>
        <begin position="34"/>
        <end position="139"/>
    </location>
</feature>
<keyword evidence="4" id="KW-0456">Lyase</keyword>
<keyword evidence="2" id="KW-0732">Signal</keyword>
<keyword evidence="3" id="KW-0574">Periplasm</keyword>
<dbReference type="EMBL" id="JBEPMP010000001">
    <property type="protein sequence ID" value="MET3726978.1"/>
    <property type="molecule type" value="Genomic_DNA"/>
</dbReference>
<evidence type="ECO:0000313" key="9">
    <source>
        <dbReference type="Proteomes" id="UP001549097"/>
    </source>
</evidence>
<dbReference type="InterPro" id="IPR036582">
    <property type="entry name" value="Mao_N_sf"/>
</dbReference>
<dbReference type="InterPro" id="IPR012854">
    <property type="entry name" value="Cu_amine_oxidase-like_N"/>
</dbReference>
<organism evidence="8 9">
    <name type="scientific">Fictibacillus halophilus</name>
    <dbReference type="NCBI Taxonomy" id="1610490"/>
    <lineage>
        <taxon>Bacteria</taxon>
        <taxon>Bacillati</taxon>
        <taxon>Bacillota</taxon>
        <taxon>Bacilli</taxon>
        <taxon>Bacillales</taxon>
        <taxon>Fictibacillaceae</taxon>
        <taxon>Fictibacillus</taxon>
    </lineage>
</organism>
<dbReference type="SUPFAM" id="SSF48230">
    <property type="entry name" value="Chondroitin AC/alginate lyase"/>
    <property type="match status" value="1"/>
</dbReference>
<dbReference type="Pfam" id="PF07940">
    <property type="entry name" value="Hepar_II_III_C"/>
    <property type="match status" value="1"/>
</dbReference>
<evidence type="ECO:0000313" key="8">
    <source>
        <dbReference type="EMBL" id="MET3726978.1"/>
    </source>
</evidence>
<sequence>MRKKIQVNLIIVFTLVTLFITTTVFSSKEIKLMVNGSTVQLSNEPVWKGSTLWMPIDDSFRSLGFRVAWDTSNQYATISHRNDTFVLKLNSDSAVVNGKAITLSEKIQKIGKTPMISKEIFEDLTHLRIESDMEKNKITFQSNEVNYNLTSTKRVAVGDYLEFFIHVKNQGTKKNTYKLEIPSEFKDILKTDVQTIILLPDSEGTFIVSSMQKVTMGQNNKLYVRVADSSSNQSDVSLNYEAVDYSLAKHKHPNSFIGSSQLERAKQRIKKEQWANNYWKYIEKEANRWLNAKITVPMGYAGHPSWYVCKDGSSLTFDKGKHVCKSENSTYYGGKFDAGLNYYKHNEATQALKNLSVAYALSGNSNYGSEAIRILNDYADAYPMYPLQSRGGRMFWQSLDESVAMVDIIQSYDLLYNHSEFSDEAKRNVELNLIRPSIESITSYSVGRSNWQAWHNAAIGMAGAVLGDRQLLQQAVYGKEGFEYLMENGVESDGFWWEGSIAYHAYTLAPLNILAETAAKWDYNLFLNENFKKMFDTPLLYAYPNLTLPSNNDGGSYGASLINSFSSKGYYDYESAYTNYKDSKYAWLMNEKYKTLYRRGDFALFFGEDSILPSTYSGIRSSNFKDVGHGILRSDTPNSVDQLYTLMDYGPHGGSHGHLDKLGIDLFGVGKNLAPDFGTPAYSHPLYRTWYKQTIGHNTVVVDGKPQQETTGNMVSFIDTKTFKYMYAEANEAYDIKYSRAIWMNNDYVVDWFQVSDPKKKHSYDWFLHGLGKLATDVKTWSANSKSLFGYSSNGYEHLKDVSTVKSNSTWNATFNDGGSGLRVISIPTSNNGKLIRATGPGPSTQPNQLSPILIERQNGNEANFLKIYQPYKNNSSASIKGYKETSNSVRVDLKNQSHFYYLNYLDMKRGQLLSARGVIDPKVKVNIEEEMKSKINKDSLHLEFKGIDRFKTIDLLFYAPDIKSVYVNGQNTDYTKEENNQVLITYLTTQ</sequence>
<evidence type="ECO:0000256" key="3">
    <source>
        <dbReference type="ARBA" id="ARBA00022764"/>
    </source>
</evidence>
<dbReference type="SUPFAM" id="SSF55383">
    <property type="entry name" value="Copper amine oxidase, domain N"/>
    <property type="match status" value="1"/>
</dbReference>
<evidence type="ECO:0000256" key="1">
    <source>
        <dbReference type="ARBA" id="ARBA00004418"/>
    </source>
</evidence>
<comment type="caution">
    <text evidence="8">The sequence shown here is derived from an EMBL/GenBank/DDBJ whole genome shotgun (WGS) entry which is preliminary data.</text>
</comment>
<dbReference type="Pfam" id="PF07833">
    <property type="entry name" value="Cu_amine_oxidN1"/>
    <property type="match status" value="1"/>
</dbReference>
<evidence type="ECO:0000259" key="7">
    <source>
        <dbReference type="Pfam" id="PF07940"/>
    </source>
</evidence>
<keyword evidence="9" id="KW-1185">Reference proteome</keyword>
<dbReference type="PANTHER" id="PTHR39210">
    <property type="entry name" value="HEPARIN-SULFATE LYASE"/>
    <property type="match status" value="1"/>
</dbReference>
<evidence type="ECO:0000256" key="4">
    <source>
        <dbReference type="ARBA" id="ARBA00023239"/>
    </source>
</evidence>
<comment type="subcellular location">
    <subcellularLocation>
        <location evidence="1">Periplasm</location>
    </subcellularLocation>
</comment>
<evidence type="ECO:0000259" key="6">
    <source>
        <dbReference type="Pfam" id="PF07833"/>
    </source>
</evidence>
<feature type="domain" description="Alginate lyase" evidence="5">
    <location>
        <begin position="347"/>
        <end position="536"/>
    </location>
</feature>
<feature type="domain" description="Heparinase II/III-like C-terminal" evidence="7">
    <location>
        <begin position="621"/>
        <end position="712"/>
    </location>
</feature>
<proteinExistence type="predicted"/>
<dbReference type="InterPro" id="IPR008929">
    <property type="entry name" value="Chondroitin_lyas"/>
</dbReference>
<dbReference type="Gene3D" id="3.30.457.10">
    <property type="entry name" value="Copper amine oxidase-like, N-terminal domain"/>
    <property type="match status" value="1"/>
</dbReference>
<dbReference type="InterPro" id="IPR008397">
    <property type="entry name" value="Alginate_lyase_dom"/>
</dbReference>
<dbReference type="Proteomes" id="UP001549097">
    <property type="component" value="Unassembled WGS sequence"/>
</dbReference>